<dbReference type="Pfam" id="PF17940">
    <property type="entry name" value="TetR_C_31"/>
    <property type="match status" value="1"/>
</dbReference>
<dbReference type="SUPFAM" id="SSF46689">
    <property type="entry name" value="Homeodomain-like"/>
    <property type="match status" value="1"/>
</dbReference>
<sequence>MPENPERRAKLGDAAVAVIAREGCRGLTHRAVDREASVPIGTAVNYHRTREDLLIAAAGRLIGPDVVHDTGPAEVSEEGMRALLRALIADAVGEERAPMYRVTFELLLEGVRRPRLREVLVELNRAELAAITDAFAAAGYRLPAEDFSSATAGLYGVIFGLLTGVPALDEGSAHATVDAIATRLWASMTTSQ</sequence>
<feature type="domain" description="Tetracyclin repressor-like C-terminal group 31" evidence="1">
    <location>
        <begin position="81"/>
        <end position="184"/>
    </location>
</feature>
<dbReference type="RefSeq" id="WP_184789453.1">
    <property type="nucleotide sequence ID" value="NZ_BONT01000033.1"/>
</dbReference>
<dbReference type="AlphaFoldDB" id="A0A841FSV6"/>
<protein>
    <submittedName>
        <fullName evidence="2">DNA-binding transcriptional regulator YbjK</fullName>
    </submittedName>
</protein>
<evidence type="ECO:0000259" key="1">
    <source>
        <dbReference type="Pfam" id="PF17940"/>
    </source>
</evidence>
<keyword evidence="3" id="KW-1185">Reference proteome</keyword>
<dbReference type="Proteomes" id="UP000548476">
    <property type="component" value="Unassembled WGS sequence"/>
</dbReference>
<proteinExistence type="predicted"/>
<reference evidence="2 3" key="1">
    <citation type="submission" date="2020-08" db="EMBL/GenBank/DDBJ databases">
        <title>Genomic Encyclopedia of Type Strains, Phase IV (KMG-IV): sequencing the most valuable type-strain genomes for metagenomic binning, comparative biology and taxonomic classification.</title>
        <authorList>
            <person name="Goeker M."/>
        </authorList>
    </citation>
    <scope>NUCLEOTIDE SEQUENCE [LARGE SCALE GENOMIC DNA]</scope>
    <source>
        <strain evidence="2 3">YIM 65646</strain>
    </source>
</reference>
<dbReference type="InterPro" id="IPR036271">
    <property type="entry name" value="Tet_transcr_reg_TetR-rel_C_sf"/>
</dbReference>
<dbReference type="InterPro" id="IPR041583">
    <property type="entry name" value="TetR_C_31"/>
</dbReference>
<keyword evidence="2" id="KW-0238">DNA-binding</keyword>
<name>A0A841FSV6_9ACTN</name>
<accession>A0A841FSV6</accession>
<evidence type="ECO:0000313" key="2">
    <source>
        <dbReference type="EMBL" id="MBB6036622.1"/>
    </source>
</evidence>
<dbReference type="GO" id="GO:0003677">
    <property type="term" value="F:DNA binding"/>
    <property type="evidence" value="ECO:0007669"/>
    <property type="project" value="UniProtKB-KW"/>
</dbReference>
<organism evidence="2 3">
    <name type="scientific">Phytomonospora endophytica</name>
    <dbReference type="NCBI Taxonomy" id="714109"/>
    <lineage>
        <taxon>Bacteria</taxon>
        <taxon>Bacillati</taxon>
        <taxon>Actinomycetota</taxon>
        <taxon>Actinomycetes</taxon>
        <taxon>Micromonosporales</taxon>
        <taxon>Micromonosporaceae</taxon>
        <taxon>Phytomonospora</taxon>
    </lineage>
</organism>
<dbReference type="EMBL" id="JACHGT010000009">
    <property type="protein sequence ID" value="MBB6036622.1"/>
    <property type="molecule type" value="Genomic_DNA"/>
</dbReference>
<dbReference type="SUPFAM" id="SSF48498">
    <property type="entry name" value="Tetracyclin repressor-like, C-terminal domain"/>
    <property type="match status" value="1"/>
</dbReference>
<comment type="caution">
    <text evidence="2">The sequence shown here is derived from an EMBL/GenBank/DDBJ whole genome shotgun (WGS) entry which is preliminary data.</text>
</comment>
<dbReference type="Gene3D" id="1.10.357.10">
    <property type="entry name" value="Tetracycline Repressor, domain 2"/>
    <property type="match status" value="1"/>
</dbReference>
<gene>
    <name evidence="2" type="ORF">HNR73_004493</name>
</gene>
<evidence type="ECO:0000313" key="3">
    <source>
        <dbReference type="Proteomes" id="UP000548476"/>
    </source>
</evidence>
<dbReference type="InterPro" id="IPR009057">
    <property type="entry name" value="Homeodomain-like_sf"/>
</dbReference>